<dbReference type="AlphaFoldDB" id="A0A3D2SGR7"/>
<proteinExistence type="predicted"/>
<dbReference type="EMBL" id="DPVG01000442">
    <property type="protein sequence ID" value="HCK25452.1"/>
    <property type="molecule type" value="Genomic_DNA"/>
</dbReference>
<feature type="non-terminal residue" evidence="1">
    <location>
        <position position="1"/>
    </location>
</feature>
<gene>
    <name evidence="1" type="ORF">DHW31_11925</name>
</gene>
<evidence type="ECO:0000313" key="1">
    <source>
        <dbReference type="EMBL" id="HCK25452.1"/>
    </source>
</evidence>
<protein>
    <submittedName>
        <fullName evidence="1">Uncharacterized protein</fullName>
    </submittedName>
</protein>
<sequence>DIPLIAMSIYDLETAISLLSQDDFFDYIGFRADCAIRKIYGVSEMSYIGAYLYKRMYDMTYQFPAALGRNYAQYADMIVKAVHEEKAEINSFSNIKDICQKHKIIFPNFT</sequence>
<dbReference type="Proteomes" id="UP000263098">
    <property type="component" value="Unassembled WGS sequence"/>
</dbReference>
<accession>A0A3D2SGR7</accession>
<reference evidence="1 2" key="1">
    <citation type="journal article" date="2018" name="Nat. Biotechnol.">
        <title>A standardized bacterial taxonomy based on genome phylogeny substantially revises the tree of life.</title>
        <authorList>
            <person name="Parks D.H."/>
            <person name="Chuvochina M."/>
            <person name="Waite D.W."/>
            <person name="Rinke C."/>
            <person name="Skarshewski A."/>
            <person name="Chaumeil P.A."/>
            <person name="Hugenholtz P."/>
        </authorList>
    </citation>
    <scope>NUCLEOTIDE SEQUENCE [LARGE SCALE GENOMIC DNA]</scope>
    <source>
        <strain evidence="1">UBA9667</strain>
    </source>
</reference>
<comment type="caution">
    <text evidence="1">The sequence shown here is derived from an EMBL/GenBank/DDBJ whole genome shotgun (WGS) entry which is preliminary data.</text>
</comment>
<name>A0A3D2SGR7_9BACE</name>
<evidence type="ECO:0000313" key="2">
    <source>
        <dbReference type="Proteomes" id="UP000263098"/>
    </source>
</evidence>
<organism evidence="1 2">
    <name type="scientific">Bacteroides graminisolvens</name>
    <dbReference type="NCBI Taxonomy" id="477666"/>
    <lineage>
        <taxon>Bacteria</taxon>
        <taxon>Pseudomonadati</taxon>
        <taxon>Bacteroidota</taxon>
        <taxon>Bacteroidia</taxon>
        <taxon>Bacteroidales</taxon>
        <taxon>Bacteroidaceae</taxon>
        <taxon>Bacteroides</taxon>
    </lineage>
</organism>